<proteinExistence type="predicted"/>
<name>A0A413B4F4_9FIRM</name>
<evidence type="ECO:0000313" key="2">
    <source>
        <dbReference type="Proteomes" id="UP000286581"/>
    </source>
</evidence>
<comment type="caution">
    <text evidence="1">The sequence shown here is derived from an EMBL/GenBank/DDBJ whole genome shotgun (WGS) entry which is preliminary data.</text>
</comment>
<sequence>ELMYVCGIYYNNGIYDKPFRLLQIHKNFARKFSYKIANALVCERLHINKYVEQLEILVETTKCREKKCLLLAVLFVAYLNSDDSKKYLCFFAN</sequence>
<feature type="non-terminal residue" evidence="1">
    <location>
        <position position="1"/>
    </location>
</feature>
<reference evidence="1 2" key="1">
    <citation type="submission" date="2018-08" db="EMBL/GenBank/DDBJ databases">
        <title>A genome reference for cultivated species of the human gut microbiota.</title>
        <authorList>
            <person name="Zou Y."/>
            <person name="Xue W."/>
            <person name="Luo G."/>
        </authorList>
    </citation>
    <scope>NUCLEOTIDE SEQUENCE [LARGE SCALE GENOMIC DNA]</scope>
    <source>
        <strain evidence="1 2">AF12-8</strain>
    </source>
</reference>
<protein>
    <submittedName>
        <fullName evidence="1">Uncharacterized protein</fullName>
    </submittedName>
</protein>
<dbReference type="Proteomes" id="UP000286581">
    <property type="component" value="Unassembled WGS sequence"/>
</dbReference>
<dbReference type="AlphaFoldDB" id="A0A413B4F4"/>
<organism evidence="1 2">
    <name type="scientific">Agathobacter rectalis</name>
    <dbReference type="NCBI Taxonomy" id="39491"/>
    <lineage>
        <taxon>Bacteria</taxon>
        <taxon>Bacillati</taxon>
        <taxon>Bacillota</taxon>
        <taxon>Clostridia</taxon>
        <taxon>Lachnospirales</taxon>
        <taxon>Lachnospiraceae</taxon>
        <taxon>Agathobacter</taxon>
    </lineage>
</organism>
<gene>
    <name evidence="1" type="ORF">DWV78_16480</name>
</gene>
<accession>A0A413B4F4</accession>
<evidence type="ECO:0000313" key="1">
    <source>
        <dbReference type="EMBL" id="RGW32761.1"/>
    </source>
</evidence>
<dbReference type="EMBL" id="QSAE01000127">
    <property type="protein sequence ID" value="RGW32761.1"/>
    <property type="molecule type" value="Genomic_DNA"/>
</dbReference>